<keyword evidence="9" id="KW-0503">Monooxygenase</keyword>
<keyword evidence="8" id="KW-0408">Iron</keyword>
<dbReference type="InterPro" id="IPR036396">
    <property type="entry name" value="Cyt_P450_sf"/>
</dbReference>
<dbReference type="InterPro" id="IPR050651">
    <property type="entry name" value="Plant_Cytochrome_P450_Monoox"/>
</dbReference>
<sequence>MDLLLPLVIFVASILCFFIFSSRINNGLGVRTPEAAGSWPIIGHLHLLAGSKVTHRLLGSMADKFGPVFTLKLGVHRVLVVSNSEMAKECLTTNDRVFASRPKALASELMGYNYANFGFAPYGP</sequence>
<dbReference type="AlphaFoldDB" id="A0A251SW73"/>
<dbReference type="GO" id="GO:0005506">
    <property type="term" value="F:iron ion binding"/>
    <property type="evidence" value="ECO:0007669"/>
    <property type="project" value="InterPro"/>
</dbReference>
<dbReference type="STRING" id="4232.A0A251SW73"/>
<evidence type="ECO:0000256" key="2">
    <source>
        <dbReference type="ARBA" id="ARBA00004370"/>
    </source>
</evidence>
<dbReference type="PANTHER" id="PTHR47947:SF26">
    <property type="entry name" value="CYTOCHROME P450"/>
    <property type="match status" value="1"/>
</dbReference>
<proteinExistence type="predicted"/>
<evidence type="ECO:0000256" key="7">
    <source>
        <dbReference type="ARBA" id="ARBA00023002"/>
    </source>
</evidence>
<dbReference type="GO" id="GO:0020037">
    <property type="term" value="F:heme binding"/>
    <property type="evidence" value="ECO:0007669"/>
    <property type="project" value="InterPro"/>
</dbReference>
<dbReference type="Proteomes" id="UP000215914">
    <property type="component" value="Chromosome 13"/>
</dbReference>
<dbReference type="PRINTS" id="PR00463">
    <property type="entry name" value="EP450I"/>
</dbReference>
<dbReference type="GO" id="GO:0047084">
    <property type="term" value="F:methyltetrahydroprotoberberine 14-monooxygenase activity"/>
    <property type="evidence" value="ECO:0007669"/>
    <property type="project" value="UniProtKB-EC"/>
</dbReference>
<dbReference type="InterPro" id="IPR002401">
    <property type="entry name" value="Cyt_P450_E_grp-I"/>
</dbReference>
<reference evidence="12" key="2">
    <citation type="submission" date="2017-02" db="EMBL/GenBank/DDBJ databases">
        <title>Sunflower complete genome.</title>
        <authorList>
            <person name="Langlade N."/>
            <person name="Munos S."/>
        </authorList>
    </citation>
    <scope>NUCLEOTIDE SEQUENCE [LARGE SCALE GENOMIC DNA]</scope>
    <source>
        <tissue evidence="12">Leaves</tissue>
    </source>
</reference>
<keyword evidence="4" id="KW-0812">Transmembrane</keyword>
<accession>A0A251SW73</accession>
<dbReference type="EMBL" id="MNCJ02000327">
    <property type="protein sequence ID" value="KAF5777377.1"/>
    <property type="molecule type" value="Genomic_DNA"/>
</dbReference>
<dbReference type="InParanoid" id="A0A251SW73"/>
<dbReference type="InterPro" id="IPR001128">
    <property type="entry name" value="Cyt_P450"/>
</dbReference>
<dbReference type="GO" id="GO:0016020">
    <property type="term" value="C:membrane"/>
    <property type="evidence" value="ECO:0007669"/>
    <property type="project" value="UniProtKB-SubCell"/>
</dbReference>
<evidence type="ECO:0000256" key="3">
    <source>
        <dbReference type="ARBA" id="ARBA00022617"/>
    </source>
</evidence>
<keyword evidence="7 11" id="KW-0560">Oxidoreductase</keyword>
<evidence type="ECO:0000256" key="10">
    <source>
        <dbReference type="ARBA" id="ARBA00023136"/>
    </source>
</evidence>
<keyword evidence="5" id="KW-0479">Metal-binding</keyword>
<evidence type="ECO:0000256" key="1">
    <source>
        <dbReference type="ARBA" id="ARBA00001971"/>
    </source>
</evidence>
<evidence type="ECO:0000313" key="11">
    <source>
        <dbReference type="EMBL" id="KAF5777377.1"/>
    </source>
</evidence>
<evidence type="ECO:0000256" key="9">
    <source>
        <dbReference type="ARBA" id="ARBA00023033"/>
    </source>
</evidence>
<comment type="subcellular location">
    <subcellularLocation>
        <location evidence="2">Membrane</location>
    </subcellularLocation>
</comment>
<reference evidence="11" key="3">
    <citation type="submission" date="2020-06" db="EMBL/GenBank/DDBJ databases">
        <title>Helianthus annuus Genome sequencing and assembly Release 2.</title>
        <authorList>
            <person name="Gouzy J."/>
            <person name="Langlade N."/>
            <person name="Munos S."/>
        </authorList>
    </citation>
    <scope>NUCLEOTIDE SEQUENCE</scope>
    <source>
        <tissue evidence="11">Leaves</tissue>
    </source>
</reference>
<dbReference type="EC" id="1.14.14.97" evidence="11"/>
<organism evidence="12 13">
    <name type="scientific">Helianthus annuus</name>
    <name type="common">Common sunflower</name>
    <dbReference type="NCBI Taxonomy" id="4232"/>
    <lineage>
        <taxon>Eukaryota</taxon>
        <taxon>Viridiplantae</taxon>
        <taxon>Streptophyta</taxon>
        <taxon>Embryophyta</taxon>
        <taxon>Tracheophyta</taxon>
        <taxon>Spermatophyta</taxon>
        <taxon>Magnoliopsida</taxon>
        <taxon>eudicotyledons</taxon>
        <taxon>Gunneridae</taxon>
        <taxon>Pentapetalae</taxon>
        <taxon>asterids</taxon>
        <taxon>campanulids</taxon>
        <taxon>Asterales</taxon>
        <taxon>Asteraceae</taxon>
        <taxon>Asteroideae</taxon>
        <taxon>Heliantheae alliance</taxon>
        <taxon>Heliantheae</taxon>
        <taxon>Helianthus</taxon>
    </lineage>
</organism>
<keyword evidence="10" id="KW-0472">Membrane</keyword>
<evidence type="ECO:0000256" key="6">
    <source>
        <dbReference type="ARBA" id="ARBA00022989"/>
    </source>
</evidence>
<comment type="cofactor">
    <cofactor evidence="1">
        <name>heme</name>
        <dbReference type="ChEBI" id="CHEBI:30413"/>
    </cofactor>
</comment>
<reference evidence="11 13" key="1">
    <citation type="journal article" date="2017" name="Nature">
        <title>The sunflower genome provides insights into oil metabolism, flowering and Asterid evolution.</title>
        <authorList>
            <person name="Badouin H."/>
            <person name="Gouzy J."/>
            <person name="Grassa C.J."/>
            <person name="Murat F."/>
            <person name="Staton S.E."/>
            <person name="Cottret L."/>
            <person name="Lelandais-Briere C."/>
            <person name="Owens G.L."/>
            <person name="Carrere S."/>
            <person name="Mayjonade B."/>
            <person name="Legrand L."/>
            <person name="Gill N."/>
            <person name="Kane N.C."/>
            <person name="Bowers J.E."/>
            <person name="Hubner S."/>
            <person name="Bellec A."/>
            <person name="Berard A."/>
            <person name="Berges H."/>
            <person name="Blanchet N."/>
            <person name="Boniface M.C."/>
            <person name="Brunel D."/>
            <person name="Catrice O."/>
            <person name="Chaidir N."/>
            <person name="Claudel C."/>
            <person name="Donnadieu C."/>
            <person name="Faraut T."/>
            <person name="Fievet G."/>
            <person name="Helmstetter N."/>
            <person name="King M."/>
            <person name="Knapp S.J."/>
            <person name="Lai Z."/>
            <person name="Le Paslier M.C."/>
            <person name="Lippi Y."/>
            <person name="Lorenzon L."/>
            <person name="Mandel J.R."/>
            <person name="Marage G."/>
            <person name="Marchand G."/>
            <person name="Marquand E."/>
            <person name="Bret-Mestries E."/>
            <person name="Morien E."/>
            <person name="Nambeesan S."/>
            <person name="Nguyen T."/>
            <person name="Pegot-Espagnet P."/>
            <person name="Pouilly N."/>
            <person name="Raftis F."/>
            <person name="Sallet E."/>
            <person name="Schiex T."/>
            <person name="Thomas J."/>
            <person name="Vandecasteele C."/>
            <person name="Vares D."/>
            <person name="Vear F."/>
            <person name="Vautrin S."/>
            <person name="Crespi M."/>
            <person name="Mangin B."/>
            <person name="Burke J.M."/>
            <person name="Salse J."/>
            <person name="Munos S."/>
            <person name="Vincourt P."/>
            <person name="Rieseberg L.H."/>
            <person name="Langlade N.B."/>
        </authorList>
    </citation>
    <scope>NUCLEOTIDE SEQUENCE [LARGE SCALE GENOMIC DNA]</scope>
    <source>
        <strain evidence="13">cv. SF193</strain>
        <tissue evidence="11">Leaves</tissue>
    </source>
</reference>
<dbReference type="OrthoDB" id="2789670at2759"/>
<gene>
    <name evidence="12" type="ORF">HannXRQ_Chr13g0416261</name>
    <name evidence="11" type="ORF">HanXRQr2_Chr12g0534911</name>
</gene>
<protein>
    <submittedName>
        <fullName evidence="11">Methyltetrahydroprotoberberine 14-monooxygenase</fullName>
        <ecNumber evidence="11">1.14.14.97</ecNumber>
    </submittedName>
    <submittedName>
        <fullName evidence="12">Putative cytochrome P450</fullName>
    </submittedName>
</protein>
<dbReference type="Gramene" id="mRNA:HanXRQr2_Chr12g0534911">
    <property type="protein sequence ID" value="CDS:HanXRQr2_Chr12g0534911.1"/>
    <property type="gene ID" value="HanXRQr2_Chr12g0534911"/>
</dbReference>
<dbReference type="EMBL" id="CM007902">
    <property type="protein sequence ID" value="OTG02722.1"/>
    <property type="molecule type" value="Genomic_DNA"/>
</dbReference>
<evidence type="ECO:0000313" key="13">
    <source>
        <dbReference type="Proteomes" id="UP000215914"/>
    </source>
</evidence>
<dbReference type="OMA" id="AFFISCH"/>
<dbReference type="Pfam" id="PF00067">
    <property type="entry name" value="p450"/>
    <property type="match status" value="1"/>
</dbReference>
<dbReference type="PANTHER" id="PTHR47947">
    <property type="entry name" value="CYTOCHROME P450 82C3-RELATED"/>
    <property type="match status" value="1"/>
</dbReference>
<evidence type="ECO:0000256" key="5">
    <source>
        <dbReference type="ARBA" id="ARBA00022723"/>
    </source>
</evidence>
<evidence type="ECO:0000256" key="8">
    <source>
        <dbReference type="ARBA" id="ARBA00023004"/>
    </source>
</evidence>
<dbReference type="Gene3D" id="1.10.630.10">
    <property type="entry name" value="Cytochrome P450"/>
    <property type="match status" value="1"/>
</dbReference>
<keyword evidence="3" id="KW-0349">Heme</keyword>
<evidence type="ECO:0000313" key="12">
    <source>
        <dbReference type="EMBL" id="OTG02722.1"/>
    </source>
</evidence>
<dbReference type="SUPFAM" id="SSF48264">
    <property type="entry name" value="Cytochrome P450"/>
    <property type="match status" value="1"/>
</dbReference>
<name>A0A251SW73_HELAN</name>
<evidence type="ECO:0000256" key="4">
    <source>
        <dbReference type="ARBA" id="ARBA00022692"/>
    </source>
</evidence>
<keyword evidence="13" id="KW-1185">Reference proteome</keyword>
<keyword evidence="6" id="KW-1133">Transmembrane helix</keyword>